<accession>A0A1M5QQ14</accession>
<organism evidence="1 2">
    <name type="scientific">Chryseolinea serpens</name>
    <dbReference type="NCBI Taxonomy" id="947013"/>
    <lineage>
        <taxon>Bacteria</taxon>
        <taxon>Pseudomonadati</taxon>
        <taxon>Bacteroidota</taxon>
        <taxon>Cytophagia</taxon>
        <taxon>Cytophagales</taxon>
        <taxon>Fulvivirgaceae</taxon>
        <taxon>Chryseolinea</taxon>
    </lineage>
</organism>
<dbReference type="OrthoDB" id="773317at2"/>
<dbReference type="RefSeq" id="WP_073135424.1">
    <property type="nucleotide sequence ID" value="NZ_FQWQ01000002.1"/>
</dbReference>
<dbReference type="STRING" id="947013.SAMN04488109_2933"/>
<name>A0A1M5QQ14_9BACT</name>
<keyword evidence="2" id="KW-1185">Reference proteome</keyword>
<evidence type="ECO:0000313" key="2">
    <source>
        <dbReference type="Proteomes" id="UP000184212"/>
    </source>
</evidence>
<dbReference type="Proteomes" id="UP000184212">
    <property type="component" value="Unassembled WGS sequence"/>
</dbReference>
<proteinExistence type="predicted"/>
<reference evidence="1 2" key="1">
    <citation type="submission" date="2016-11" db="EMBL/GenBank/DDBJ databases">
        <authorList>
            <person name="Jaros S."/>
            <person name="Januszkiewicz K."/>
            <person name="Wedrychowicz H."/>
        </authorList>
    </citation>
    <scope>NUCLEOTIDE SEQUENCE [LARGE SCALE GENOMIC DNA]</scope>
    <source>
        <strain evidence="1 2">DSM 24574</strain>
    </source>
</reference>
<dbReference type="EMBL" id="FQWQ01000002">
    <property type="protein sequence ID" value="SHH15869.1"/>
    <property type="molecule type" value="Genomic_DNA"/>
</dbReference>
<dbReference type="AlphaFoldDB" id="A0A1M5QQ14"/>
<evidence type="ECO:0000313" key="1">
    <source>
        <dbReference type="EMBL" id="SHH15869.1"/>
    </source>
</evidence>
<sequence length="240" mass="28083">MKRLRKFANKPFRALTEHLKAVPVNHDIETLHLVRIDIKKVKAVLNLIHNGKKKFRSHKRFLPFRAIFRKADAIRQSEVLTSLLTKYPEEGLQLPPTKHPPLESFESKVPNYLQTVKAQSEKLKPYLKKIKDRDIGRYLKHQYKKIESKLYPHLALKDIHKTRKSIKAALFIAGSTDHLKKKKEKFYDTLQEAIGNLHDKQLLLQLLKKNDGNRHEHRALRTACAHDIRQIRNLTAGFYG</sequence>
<gene>
    <name evidence="1" type="ORF">SAMN04488109_2933</name>
</gene>
<protein>
    <submittedName>
        <fullName evidence="1">CHAD domain-containing protein</fullName>
    </submittedName>
</protein>